<dbReference type="KEGG" id="agi:FSB73_08500"/>
<dbReference type="PANTHER" id="PTHR35848">
    <property type="entry name" value="OXALATE-BINDING PROTEIN"/>
    <property type="match status" value="1"/>
</dbReference>
<dbReference type="AlphaFoldDB" id="A0A5B8VN85"/>
<reference evidence="3 4" key="1">
    <citation type="journal article" date="2017" name="Int. J. Syst. Evol. Microbiol.">
        <title>Arachidicoccus ginsenosidivorans sp. nov., with ginsenoside-converting activity isolated from ginseng cultivating soil.</title>
        <authorList>
            <person name="Siddiqi M.Z."/>
            <person name="Aslam Z."/>
            <person name="Im W.T."/>
        </authorList>
    </citation>
    <scope>NUCLEOTIDE SEQUENCE [LARGE SCALE GENOMIC DNA]</scope>
    <source>
        <strain evidence="3 4">Gsoil 809</strain>
    </source>
</reference>
<proteinExistence type="predicted"/>
<dbReference type="Proteomes" id="UP000321291">
    <property type="component" value="Chromosome"/>
</dbReference>
<dbReference type="SUPFAM" id="SSF51182">
    <property type="entry name" value="RmlC-like cupins"/>
    <property type="match status" value="1"/>
</dbReference>
<dbReference type="InterPro" id="IPR013096">
    <property type="entry name" value="Cupin_2"/>
</dbReference>
<dbReference type="InterPro" id="IPR011051">
    <property type="entry name" value="RmlC_Cupin_sf"/>
</dbReference>
<evidence type="ECO:0000313" key="3">
    <source>
        <dbReference type="EMBL" id="QEC71698.1"/>
    </source>
</evidence>
<keyword evidence="4" id="KW-1185">Reference proteome</keyword>
<dbReference type="EMBL" id="CP042434">
    <property type="protein sequence ID" value="QEC71698.1"/>
    <property type="molecule type" value="Genomic_DNA"/>
</dbReference>
<gene>
    <name evidence="3" type="ORF">FSB73_08500</name>
</gene>
<sequence length="121" mass="13741">MPNVVDIHQVETETYMWGQGCQAWVLNNSKNVTIKEELMAPSTREQLHLHKTMEQFFYILEGSAVMALENRPVQINAGQGLHIPVNTPHFIANKSSEPLRFLVISTPGESVQQEKRTLLNN</sequence>
<keyword evidence="1" id="KW-0479">Metal-binding</keyword>
<organism evidence="3 4">
    <name type="scientific">Arachidicoccus ginsenosidivorans</name>
    <dbReference type="NCBI Taxonomy" id="496057"/>
    <lineage>
        <taxon>Bacteria</taxon>
        <taxon>Pseudomonadati</taxon>
        <taxon>Bacteroidota</taxon>
        <taxon>Chitinophagia</taxon>
        <taxon>Chitinophagales</taxon>
        <taxon>Chitinophagaceae</taxon>
        <taxon>Arachidicoccus</taxon>
    </lineage>
</organism>
<dbReference type="OrthoDB" id="9806121at2"/>
<dbReference type="RefSeq" id="WP_146781075.1">
    <property type="nucleotide sequence ID" value="NZ_CP042434.1"/>
</dbReference>
<evidence type="ECO:0000313" key="4">
    <source>
        <dbReference type="Proteomes" id="UP000321291"/>
    </source>
</evidence>
<dbReference type="Pfam" id="PF07883">
    <property type="entry name" value="Cupin_2"/>
    <property type="match status" value="1"/>
</dbReference>
<dbReference type="InterPro" id="IPR051610">
    <property type="entry name" value="GPI/OXD"/>
</dbReference>
<dbReference type="PANTHER" id="PTHR35848:SF9">
    <property type="entry name" value="SLL1358 PROTEIN"/>
    <property type="match status" value="1"/>
</dbReference>
<name>A0A5B8VN85_9BACT</name>
<accession>A0A5B8VN85</accession>
<protein>
    <submittedName>
        <fullName evidence="3">Cupin domain-containing protein</fullName>
    </submittedName>
</protein>
<dbReference type="Gene3D" id="2.60.120.10">
    <property type="entry name" value="Jelly Rolls"/>
    <property type="match status" value="1"/>
</dbReference>
<feature type="domain" description="Cupin type-2" evidence="2">
    <location>
        <begin position="38"/>
        <end position="104"/>
    </location>
</feature>
<evidence type="ECO:0000256" key="1">
    <source>
        <dbReference type="ARBA" id="ARBA00022723"/>
    </source>
</evidence>
<evidence type="ECO:0000259" key="2">
    <source>
        <dbReference type="Pfam" id="PF07883"/>
    </source>
</evidence>
<dbReference type="GO" id="GO:0046872">
    <property type="term" value="F:metal ion binding"/>
    <property type="evidence" value="ECO:0007669"/>
    <property type="project" value="UniProtKB-KW"/>
</dbReference>
<dbReference type="InterPro" id="IPR014710">
    <property type="entry name" value="RmlC-like_jellyroll"/>
</dbReference>